<evidence type="ECO:0000259" key="3">
    <source>
        <dbReference type="PROSITE" id="PS01124"/>
    </source>
</evidence>
<dbReference type="GO" id="GO:0003700">
    <property type="term" value="F:DNA-binding transcription factor activity"/>
    <property type="evidence" value="ECO:0007669"/>
    <property type="project" value="InterPro"/>
</dbReference>
<dbReference type="EMBL" id="SOBK01000005">
    <property type="protein sequence ID" value="TDT88601.1"/>
    <property type="molecule type" value="Genomic_DNA"/>
</dbReference>
<sequence>MKATTRNHYLERMNTVLLHIQAHLDDEMGLEELAGLACFSPTHFHRIFKGLMGETVVDHIRRIRLERAALRLVSGRDTATAAAFDAGYETVESFSRAFKKMFGCPPSKYRERHWEAIYDRFPGIIHYRPEGARTGLRLDNRKETDMEVRTENVEAMRVAFVRNMGPYNQCGAAWSKLCAWAGPKGLLRPDARYLGVAHDDPQITPPDKIRYDACVTVDDSVEGDGEIGIQTVGGGRYAVTLHKGPFENLETTYAELMGGWLPQSGERIGNNLCFELYLNDPQSTPPAELLTDIYISLK</sequence>
<dbReference type="AlphaFoldDB" id="A0A126QPM1"/>
<dbReference type="OrthoDB" id="5337216at2"/>
<proteinExistence type="predicted"/>
<dbReference type="InterPro" id="IPR011256">
    <property type="entry name" value="Reg_factor_effector_dom_sf"/>
</dbReference>
<dbReference type="InterPro" id="IPR050908">
    <property type="entry name" value="SmbC-like"/>
</dbReference>
<dbReference type="GO" id="GO:0043565">
    <property type="term" value="F:sequence-specific DNA binding"/>
    <property type="evidence" value="ECO:0007669"/>
    <property type="project" value="InterPro"/>
</dbReference>
<dbReference type="InterPro" id="IPR029442">
    <property type="entry name" value="GyrI-like"/>
</dbReference>
<feature type="domain" description="HTH araC/xylS-type" evidence="3">
    <location>
        <begin position="14"/>
        <end position="112"/>
    </location>
</feature>
<dbReference type="InterPro" id="IPR018060">
    <property type="entry name" value="HTH_AraC"/>
</dbReference>
<reference evidence="5 7" key="2">
    <citation type="submission" date="2019-03" db="EMBL/GenBank/DDBJ databases">
        <title>Genomic Encyclopedia of Type Strains, Phase IV (KMG-IV): sequencing the most valuable type-strain genomes for metagenomic binning, comparative biology and taxonomic classification.</title>
        <authorList>
            <person name="Goeker M."/>
        </authorList>
    </citation>
    <scope>NUCLEOTIDE SEQUENCE [LARGE SCALE GENOMIC DNA]</scope>
    <source>
        <strain evidence="5 7">DSM 101483</strain>
    </source>
</reference>
<dbReference type="Pfam" id="PF12833">
    <property type="entry name" value="HTH_18"/>
    <property type="match status" value="1"/>
</dbReference>
<accession>A0A126QPM1</accession>
<dbReference type="PROSITE" id="PS01124">
    <property type="entry name" value="HTH_ARAC_FAMILY_2"/>
    <property type="match status" value="1"/>
</dbReference>
<dbReference type="SUPFAM" id="SSF55136">
    <property type="entry name" value="Probable bacterial effector-binding domain"/>
    <property type="match status" value="1"/>
</dbReference>
<dbReference type="InterPro" id="IPR009057">
    <property type="entry name" value="Homeodomain-like_sf"/>
</dbReference>
<dbReference type="EMBL" id="CP014206">
    <property type="protein sequence ID" value="AMK12003.1"/>
    <property type="molecule type" value="Genomic_DNA"/>
</dbReference>
<evidence type="ECO:0000313" key="6">
    <source>
        <dbReference type="Proteomes" id="UP000055611"/>
    </source>
</evidence>
<protein>
    <submittedName>
        <fullName evidence="5">AraC family transcriptional regulator</fullName>
    </submittedName>
</protein>
<gene>
    <name evidence="4" type="ORF">AWY79_13250</name>
    <name evidence="5" type="ORF">EDC59_1051</name>
</gene>
<dbReference type="SMART" id="SM00871">
    <property type="entry name" value="AraC_E_bind"/>
    <property type="match status" value="1"/>
</dbReference>
<name>A0A126QPM1_9BACT</name>
<keyword evidence="2" id="KW-0804">Transcription</keyword>
<evidence type="ECO:0000256" key="1">
    <source>
        <dbReference type="ARBA" id="ARBA00023015"/>
    </source>
</evidence>
<organism evidence="5 7">
    <name type="scientific">Pseudodesulfovibrio indicus</name>
    <dbReference type="NCBI Taxonomy" id="1716143"/>
    <lineage>
        <taxon>Bacteria</taxon>
        <taxon>Pseudomonadati</taxon>
        <taxon>Thermodesulfobacteriota</taxon>
        <taxon>Desulfovibrionia</taxon>
        <taxon>Desulfovibrionales</taxon>
        <taxon>Desulfovibrionaceae</taxon>
    </lineage>
</organism>
<dbReference type="RefSeq" id="WP_066804806.1">
    <property type="nucleotide sequence ID" value="NZ_CP014206.1"/>
</dbReference>
<reference evidence="4 6" key="1">
    <citation type="journal article" date="2016" name="Front. Microbiol.">
        <title>Genome Sequence of the Piezophilic, Mesophilic Sulfate-Reducing Bacterium Desulfovibrio indicus J2T.</title>
        <authorList>
            <person name="Cao J."/>
            <person name="Maignien L."/>
            <person name="Shao Z."/>
            <person name="Alain K."/>
            <person name="Jebbar M."/>
        </authorList>
    </citation>
    <scope>NUCLEOTIDE SEQUENCE [LARGE SCALE GENOMIC DNA]</scope>
    <source>
        <strain evidence="4 6">J2</strain>
    </source>
</reference>
<dbReference type="Gene3D" id="1.10.10.60">
    <property type="entry name" value="Homeodomain-like"/>
    <property type="match status" value="2"/>
</dbReference>
<dbReference type="KEGG" id="dej:AWY79_13250"/>
<dbReference type="Proteomes" id="UP000055611">
    <property type="component" value="Chromosome"/>
</dbReference>
<evidence type="ECO:0000313" key="5">
    <source>
        <dbReference type="EMBL" id="TDT88601.1"/>
    </source>
</evidence>
<dbReference type="Gene3D" id="3.20.80.10">
    <property type="entry name" value="Regulatory factor, effector binding domain"/>
    <property type="match status" value="1"/>
</dbReference>
<evidence type="ECO:0000313" key="4">
    <source>
        <dbReference type="EMBL" id="AMK12003.1"/>
    </source>
</evidence>
<dbReference type="Pfam" id="PF06445">
    <property type="entry name" value="GyrI-like"/>
    <property type="match status" value="1"/>
</dbReference>
<dbReference type="Proteomes" id="UP000295506">
    <property type="component" value="Unassembled WGS sequence"/>
</dbReference>
<keyword evidence="1" id="KW-0805">Transcription regulation</keyword>
<evidence type="ECO:0000256" key="2">
    <source>
        <dbReference type="ARBA" id="ARBA00023163"/>
    </source>
</evidence>
<dbReference type="SMART" id="SM00342">
    <property type="entry name" value="HTH_ARAC"/>
    <property type="match status" value="1"/>
</dbReference>
<evidence type="ECO:0000313" key="7">
    <source>
        <dbReference type="Proteomes" id="UP000295506"/>
    </source>
</evidence>
<dbReference type="PANTHER" id="PTHR40055">
    <property type="entry name" value="TRANSCRIPTIONAL REGULATOR YGIV-RELATED"/>
    <property type="match status" value="1"/>
</dbReference>
<dbReference type="PANTHER" id="PTHR40055:SF1">
    <property type="entry name" value="TRANSCRIPTIONAL REGULATOR YGIV-RELATED"/>
    <property type="match status" value="1"/>
</dbReference>
<dbReference type="InterPro" id="IPR010499">
    <property type="entry name" value="AraC_E-bd"/>
</dbReference>
<keyword evidence="6" id="KW-1185">Reference proteome</keyword>
<dbReference type="SUPFAM" id="SSF46689">
    <property type="entry name" value="Homeodomain-like"/>
    <property type="match status" value="2"/>
</dbReference>